<dbReference type="SUPFAM" id="SSF63748">
    <property type="entry name" value="Tudor/PWWP/MBT"/>
    <property type="match status" value="1"/>
</dbReference>
<dbReference type="SMART" id="SM00333">
    <property type="entry name" value="TUDOR"/>
    <property type="match status" value="1"/>
</dbReference>
<evidence type="ECO:0000256" key="7">
    <source>
        <dbReference type="ARBA" id="ARBA00023242"/>
    </source>
</evidence>
<keyword evidence="6" id="KW-0508">mRNA splicing</keyword>
<keyword evidence="7" id="KW-0539">Nucleus</keyword>
<evidence type="ECO:0000256" key="8">
    <source>
        <dbReference type="ARBA" id="ARBA00037618"/>
    </source>
</evidence>
<dbReference type="GO" id="GO:0003723">
    <property type="term" value="F:RNA binding"/>
    <property type="evidence" value="ECO:0007669"/>
    <property type="project" value="InterPro"/>
</dbReference>
<feature type="region of interest" description="Disordered" evidence="11">
    <location>
        <begin position="229"/>
        <end position="288"/>
    </location>
</feature>
<dbReference type="RefSeq" id="XP_025831732.1">
    <property type="nucleotide sequence ID" value="XM_025975947.1"/>
</dbReference>
<evidence type="ECO:0000256" key="5">
    <source>
        <dbReference type="ARBA" id="ARBA00022728"/>
    </source>
</evidence>
<dbReference type="InterPro" id="IPR002999">
    <property type="entry name" value="Tudor"/>
</dbReference>
<evidence type="ECO:0000256" key="2">
    <source>
        <dbReference type="ARBA" id="ARBA00004408"/>
    </source>
</evidence>
<dbReference type="InterPro" id="IPR013894">
    <property type="entry name" value="RMI1_OB"/>
</dbReference>
<dbReference type="Gene3D" id="2.40.50.770">
    <property type="entry name" value="RecQ-mediated genome instability protein Rmi1, C-terminal domain"/>
    <property type="match status" value="1"/>
</dbReference>
<dbReference type="Proteomes" id="UP000192223">
    <property type="component" value="Unplaced"/>
</dbReference>
<dbReference type="Pfam" id="PF08585">
    <property type="entry name" value="RMI1_N_C"/>
    <property type="match status" value="1"/>
</dbReference>
<dbReference type="InterPro" id="IPR042470">
    <property type="entry name" value="RMI1_N_C_sf"/>
</dbReference>
<dbReference type="OrthoDB" id="8197317at2759"/>
<evidence type="ECO:0000256" key="3">
    <source>
        <dbReference type="ARBA" id="ARBA00005371"/>
    </source>
</evidence>
<feature type="region of interest" description="Disordered" evidence="11">
    <location>
        <begin position="387"/>
        <end position="440"/>
    </location>
</feature>
<feature type="region of interest" description="Disordered" evidence="11">
    <location>
        <begin position="547"/>
        <end position="572"/>
    </location>
</feature>
<evidence type="ECO:0000256" key="1">
    <source>
        <dbReference type="ARBA" id="ARBA00004324"/>
    </source>
</evidence>
<dbReference type="GeneID" id="108736686"/>
<keyword evidence="13" id="KW-1185">Reference proteome</keyword>
<comment type="similarity">
    <text evidence="3">Belongs to the SMN family.</text>
</comment>
<gene>
    <name evidence="14" type="primary">LOC108736686</name>
</gene>
<dbReference type="Gene3D" id="2.30.30.140">
    <property type="match status" value="1"/>
</dbReference>
<dbReference type="GO" id="GO:0015030">
    <property type="term" value="C:Cajal body"/>
    <property type="evidence" value="ECO:0007669"/>
    <property type="project" value="UniProtKB-SubCell"/>
</dbReference>
<dbReference type="PROSITE" id="PS50304">
    <property type="entry name" value="TUDOR"/>
    <property type="match status" value="1"/>
</dbReference>
<keyword evidence="5" id="KW-0747">Spliceosome</keyword>
<keyword evidence="4" id="KW-0507">mRNA processing</keyword>
<feature type="compositionally biased region" description="Polar residues" evidence="11">
    <location>
        <begin position="324"/>
        <end position="345"/>
    </location>
</feature>
<organism evidence="13 14">
    <name type="scientific">Agrilus planipennis</name>
    <name type="common">Emerald ash borer</name>
    <name type="synonym">Agrilus marcopoli</name>
    <dbReference type="NCBI Taxonomy" id="224129"/>
    <lineage>
        <taxon>Eukaryota</taxon>
        <taxon>Metazoa</taxon>
        <taxon>Ecdysozoa</taxon>
        <taxon>Arthropoda</taxon>
        <taxon>Hexapoda</taxon>
        <taxon>Insecta</taxon>
        <taxon>Pterygota</taxon>
        <taxon>Neoptera</taxon>
        <taxon>Endopterygota</taxon>
        <taxon>Coleoptera</taxon>
        <taxon>Polyphaga</taxon>
        <taxon>Elateriformia</taxon>
        <taxon>Buprestoidea</taxon>
        <taxon>Buprestidae</taxon>
        <taxon>Agrilinae</taxon>
        <taxon>Agrilus</taxon>
    </lineage>
</organism>
<protein>
    <recommendedName>
        <fullName evidence="9">Survival of motor neuron-related-splicing factor 30</fullName>
    </recommendedName>
    <alternativeName>
        <fullName evidence="10">Survival motor neuron domain-containing protein 1</fullName>
    </alternativeName>
</protein>
<dbReference type="GO" id="GO:0006397">
    <property type="term" value="P:mRNA processing"/>
    <property type="evidence" value="ECO:0007669"/>
    <property type="project" value="UniProtKB-KW"/>
</dbReference>
<dbReference type="PANTHER" id="PTHR13681:SF24">
    <property type="entry name" value="TUDOR DOMAIN-CONTAINING PROTEIN 3"/>
    <property type="match status" value="1"/>
</dbReference>
<dbReference type="SMART" id="SM01161">
    <property type="entry name" value="DUF1767"/>
    <property type="match status" value="1"/>
</dbReference>
<proteinExistence type="inferred from homology"/>
<dbReference type="GO" id="GO:0016607">
    <property type="term" value="C:nuclear speck"/>
    <property type="evidence" value="ECO:0007669"/>
    <property type="project" value="UniProtKB-SubCell"/>
</dbReference>
<dbReference type="Pfam" id="PF06003">
    <property type="entry name" value="SMN_Tudor"/>
    <property type="match status" value="1"/>
</dbReference>
<comment type="function">
    <text evidence="8">Involved in spliceosome assembly.</text>
</comment>
<evidence type="ECO:0000313" key="14">
    <source>
        <dbReference type="RefSeq" id="XP_025831732.1"/>
    </source>
</evidence>
<dbReference type="InterPro" id="IPR010304">
    <property type="entry name" value="SMN_Tudor"/>
</dbReference>
<comment type="subcellular location">
    <subcellularLocation>
        <location evidence="1">Nucleus speckle</location>
    </subcellularLocation>
    <subcellularLocation>
        <location evidence="2">Nucleus</location>
        <location evidence="2">Cajal body</location>
    </subcellularLocation>
</comment>
<dbReference type="PANTHER" id="PTHR13681">
    <property type="entry name" value="SURVIVAL OF MOTOR NEURON-RELATED-SPLICING FACTOR 30-RELATED"/>
    <property type="match status" value="1"/>
</dbReference>
<accession>A0A7F5R6Z4</accession>
<dbReference type="GO" id="GO:0005737">
    <property type="term" value="C:cytoplasm"/>
    <property type="evidence" value="ECO:0007669"/>
    <property type="project" value="InterPro"/>
</dbReference>
<dbReference type="GO" id="GO:0008380">
    <property type="term" value="P:RNA splicing"/>
    <property type="evidence" value="ECO:0007669"/>
    <property type="project" value="UniProtKB-KW"/>
</dbReference>
<feature type="compositionally biased region" description="Basic and acidic residues" evidence="11">
    <location>
        <begin position="240"/>
        <end position="284"/>
    </location>
</feature>
<dbReference type="GO" id="GO:0005681">
    <property type="term" value="C:spliceosomal complex"/>
    <property type="evidence" value="ECO:0007669"/>
    <property type="project" value="UniProtKB-KW"/>
</dbReference>
<evidence type="ECO:0000256" key="4">
    <source>
        <dbReference type="ARBA" id="ARBA00022664"/>
    </source>
</evidence>
<reference evidence="14" key="1">
    <citation type="submission" date="2025-08" db="UniProtKB">
        <authorList>
            <consortium name="RefSeq"/>
        </authorList>
    </citation>
    <scope>IDENTIFICATION</scope>
    <source>
        <tissue evidence="14">Entire body</tissue>
    </source>
</reference>
<evidence type="ECO:0000256" key="10">
    <source>
        <dbReference type="ARBA" id="ARBA00042567"/>
    </source>
</evidence>
<feature type="compositionally biased region" description="Polar residues" evidence="11">
    <location>
        <begin position="394"/>
        <end position="440"/>
    </location>
</feature>
<evidence type="ECO:0000313" key="13">
    <source>
        <dbReference type="Proteomes" id="UP000192223"/>
    </source>
</evidence>
<name>A0A7F5R6Z4_AGRPL</name>
<evidence type="ECO:0000256" key="11">
    <source>
        <dbReference type="SAM" id="MobiDB-lite"/>
    </source>
</evidence>
<evidence type="ECO:0000256" key="9">
    <source>
        <dbReference type="ARBA" id="ARBA00041083"/>
    </source>
</evidence>
<feature type="domain" description="Tudor" evidence="12">
    <location>
        <begin position="488"/>
        <end position="546"/>
    </location>
</feature>
<feature type="region of interest" description="Disordered" evidence="11">
    <location>
        <begin position="323"/>
        <end position="345"/>
    </location>
</feature>
<dbReference type="AlphaFoldDB" id="A0A7F5R6Z4"/>
<evidence type="ECO:0000259" key="12">
    <source>
        <dbReference type="PROSITE" id="PS50304"/>
    </source>
</evidence>
<evidence type="ECO:0000256" key="6">
    <source>
        <dbReference type="ARBA" id="ARBA00023187"/>
    </source>
</evidence>
<sequence>MVTPELLHTKGWCLSPKGLSSITENGSVSDLSAILGRALNTDLKDIGSATLGNELKSDKINKVVLQIQKIRNVSAPKANQDSQAAPRMLRLILTDGHTTCQAVEIKEIPKLSHKNTPPGTKLLVNGAKVSSGCIILESNNCTVLGGIVPALHEKWEITKNIDNERRSSNVDGPPPWVNFGEKLNYTDSNTGFKSLASKTTKEASKEFEEQRQGTIAELATGAVRKVFGGGIKGSNLNKNEQTHQKRENKFEGRNRDHDKERGPRGRKDRDNKDKDEKLQSKPPEKISLFDFLENKLPANEKGNNISQSNVNNININLRANENNAYSSNKTPSYNKFNSNQRPPRFQQQSNCVINNEYKGQSRQQGSTQQSARNVEFPYKIEQEWYRNDKIVQNKPESSSNDNLIQEKSSHNTSAYQNNSQSSRTNYHSSQNNKKNVVASSSENNLAAKIERMSLNGQYATRSLKQHLNMFNQEPVNNIRNKQSQGQWEWKVGDKCMAKYWEDRKYYNAVVTNLTDKTCVVQFNGYGNIEEVLKSDCIPISDEQTEKNYQNNLPSQGSVKVQRSNQTYYGRRT</sequence>